<sequence>MEIEGKQVNASLSTVLLRKTWKEKDSARMVSLKPTKFMINGEKIVLEVCSMKMLQQKRRRRKKTLKITLVMICADQFVMDGSMTKTKMKLFGHKSDDITTQEAIICRIQYQELKA</sequence>
<dbReference type="AlphaFoldDB" id="A0A1B0AIU9"/>
<dbReference type="VEuPathDB" id="VectorBase:GPAI047223"/>
<reference evidence="1" key="2">
    <citation type="submission" date="2020-05" db="UniProtKB">
        <authorList>
            <consortium name="EnsemblMetazoa"/>
        </authorList>
    </citation>
    <scope>IDENTIFICATION</scope>
    <source>
        <strain evidence="1">IAEA</strain>
    </source>
</reference>
<protein>
    <submittedName>
        <fullName evidence="1">Uncharacterized protein</fullName>
    </submittedName>
</protein>
<dbReference type="EnsemblMetazoa" id="GPAI047223-RA">
    <property type="protein sequence ID" value="GPAI047223-PA"/>
    <property type="gene ID" value="GPAI047223"/>
</dbReference>
<evidence type="ECO:0000313" key="2">
    <source>
        <dbReference type="Proteomes" id="UP000092445"/>
    </source>
</evidence>
<dbReference type="Proteomes" id="UP000092445">
    <property type="component" value="Unassembled WGS sequence"/>
</dbReference>
<accession>A0A1B0AIU9</accession>
<reference evidence="2" key="1">
    <citation type="submission" date="2014-03" db="EMBL/GenBank/DDBJ databases">
        <authorList>
            <person name="Aksoy S."/>
            <person name="Warren W."/>
            <person name="Wilson R.K."/>
        </authorList>
    </citation>
    <scope>NUCLEOTIDE SEQUENCE [LARGE SCALE GENOMIC DNA]</scope>
    <source>
        <strain evidence="2">IAEA</strain>
    </source>
</reference>
<organism evidence="1 2">
    <name type="scientific">Glossina pallidipes</name>
    <name type="common">Tsetse fly</name>
    <dbReference type="NCBI Taxonomy" id="7398"/>
    <lineage>
        <taxon>Eukaryota</taxon>
        <taxon>Metazoa</taxon>
        <taxon>Ecdysozoa</taxon>
        <taxon>Arthropoda</taxon>
        <taxon>Hexapoda</taxon>
        <taxon>Insecta</taxon>
        <taxon>Pterygota</taxon>
        <taxon>Neoptera</taxon>
        <taxon>Endopterygota</taxon>
        <taxon>Diptera</taxon>
        <taxon>Brachycera</taxon>
        <taxon>Muscomorpha</taxon>
        <taxon>Hippoboscoidea</taxon>
        <taxon>Glossinidae</taxon>
        <taxon>Glossina</taxon>
    </lineage>
</organism>
<evidence type="ECO:0000313" key="1">
    <source>
        <dbReference type="EnsemblMetazoa" id="GPAI047223-PA"/>
    </source>
</evidence>
<keyword evidence="2" id="KW-1185">Reference proteome</keyword>
<proteinExistence type="predicted"/>
<name>A0A1B0AIU9_GLOPL</name>